<keyword evidence="2" id="KW-1185">Reference proteome</keyword>
<gene>
    <name evidence="1" type="ORF">A33K_13997</name>
</gene>
<proteinExistence type="predicted"/>
<dbReference type="EMBL" id="JH692061">
    <property type="protein sequence ID" value="EIP90407.1"/>
    <property type="molecule type" value="Genomic_DNA"/>
</dbReference>
<organism evidence="1 2">
    <name type="scientific">Burkholderia humptydooensis MSMB43</name>
    <dbReference type="NCBI Taxonomy" id="441157"/>
    <lineage>
        <taxon>Bacteria</taxon>
        <taxon>Pseudomonadati</taxon>
        <taxon>Pseudomonadota</taxon>
        <taxon>Betaproteobacteria</taxon>
        <taxon>Burkholderiales</taxon>
        <taxon>Burkholderiaceae</taxon>
        <taxon>Burkholderia</taxon>
        <taxon>pseudomallei group</taxon>
    </lineage>
</organism>
<evidence type="ECO:0000313" key="2">
    <source>
        <dbReference type="Proteomes" id="UP000004682"/>
    </source>
</evidence>
<reference evidence="2" key="1">
    <citation type="journal article" date="2012" name="J. Bacteriol.">
        <title>Revised Genome Sequence of Burkholderia thailandensis MSMB43 with Improved Annotation.</title>
        <authorList>
            <person name="Zhuo Y."/>
            <person name="Liu L."/>
            <person name="Wang Q."/>
            <person name="Liu X."/>
            <person name="Ren B."/>
            <person name="Liu M."/>
            <person name="Ni P."/>
            <person name="Cheng Y.Q."/>
            <person name="Zhang L."/>
        </authorList>
    </citation>
    <scope>NUCLEOTIDE SEQUENCE [LARGE SCALE GENOMIC DNA]</scope>
    <source>
        <strain evidence="2">MSMB43</strain>
    </source>
</reference>
<sequence length="44" mass="4683">MSSDASGQSPHAFVHAFCGDDAMRFLRDSAAMRGVATDWRPIGG</sequence>
<evidence type="ECO:0000313" key="1">
    <source>
        <dbReference type="EMBL" id="EIP90407.1"/>
    </source>
</evidence>
<protein>
    <submittedName>
        <fullName evidence="1">Phosphoribosylglycinamide formyltransferase 2</fullName>
    </submittedName>
</protein>
<name>A0ABN0GDM0_9BURK</name>
<accession>A0ABN0GDM0</accession>
<dbReference type="Proteomes" id="UP000004682">
    <property type="component" value="Unassembled WGS sequence"/>
</dbReference>